<sequence length="271" mass="30659">MKNLLGLIKKSAKELPKNEIEYILTALLNKKRYELYLTEIEIPDAIEQEFNRILQQRKKGVPIQYLLKTANFLDFELYVDERVFIPRPETEELVIKTISRLSSPNLILEIGTGSGAIAIALANAFPLTKIIATDIDQDALSVAKINIEKYKLSDRISLIKTNCLNLPEALLEAIDCLISNPPYIDSKTIPWLDKQVKDYEPRLSLDGGKDGFALIQVILHQGKKFLKPSGLIALEIDPSQKDLILAQVPWASFESDLSGKTRFCFIKYNQL</sequence>
<dbReference type="Gene3D" id="1.10.8.10">
    <property type="entry name" value="DNA helicase RuvA subunit, C-terminal domain"/>
    <property type="match status" value="1"/>
</dbReference>
<dbReference type="InterPro" id="IPR019874">
    <property type="entry name" value="RF_methyltr_PrmC"/>
</dbReference>
<dbReference type="InterPro" id="IPR050320">
    <property type="entry name" value="N5-glutamine_MTase"/>
</dbReference>
<keyword evidence="2 8" id="KW-0489">Methyltransferase</keyword>
<evidence type="ECO:0000256" key="4">
    <source>
        <dbReference type="ARBA" id="ARBA00022691"/>
    </source>
</evidence>
<dbReference type="InterPro" id="IPR007848">
    <property type="entry name" value="Small_mtfrase_dom"/>
</dbReference>
<dbReference type="InterPro" id="IPR004556">
    <property type="entry name" value="HemK-like"/>
</dbReference>
<evidence type="ECO:0000256" key="2">
    <source>
        <dbReference type="ARBA" id="ARBA00022603"/>
    </source>
</evidence>
<dbReference type="Pfam" id="PF17827">
    <property type="entry name" value="PrmC_N"/>
    <property type="match status" value="1"/>
</dbReference>
<protein>
    <recommendedName>
        <fullName evidence="1">peptide chain release factor N(5)-glutamine methyltransferase</fullName>
        <ecNumber evidence="1">2.1.1.297</ecNumber>
    </recommendedName>
</protein>
<dbReference type="EC" id="2.1.1.297" evidence="1"/>
<dbReference type="SUPFAM" id="SSF53335">
    <property type="entry name" value="S-adenosyl-L-methionine-dependent methyltransferases"/>
    <property type="match status" value="1"/>
</dbReference>
<gene>
    <name evidence="8" type="primary">prmC</name>
    <name evidence="8" type="ORF">ENW73_02355</name>
</gene>
<dbReference type="EMBL" id="DTLI01000057">
    <property type="protein sequence ID" value="HHS51696.1"/>
    <property type="molecule type" value="Genomic_DNA"/>
</dbReference>
<dbReference type="NCBIfam" id="TIGR03534">
    <property type="entry name" value="RF_mod_PrmC"/>
    <property type="match status" value="1"/>
</dbReference>
<dbReference type="PROSITE" id="PS00092">
    <property type="entry name" value="N6_MTASE"/>
    <property type="match status" value="1"/>
</dbReference>
<evidence type="ECO:0000256" key="3">
    <source>
        <dbReference type="ARBA" id="ARBA00022679"/>
    </source>
</evidence>
<dbReference type="NCBIfam" id="TIGR00536">
    <property type="entry name" value="hemK_fam"/>
    <property type="match status" value="1"/>
</dbReference>
<dbReference type="GO" id="GO:0032259">
    <property type="term" value="P:methylation"/>
    <property type="evidence" value="ECO:0007669"/>
    <property type="project" value="UniProtKB-KW"/>
</dbReference>
<evidence type="ECO:0000256" key="1">
    <source>
        <dbReference type="ARBA" id="ARBA00012771"/>
    </source>
</evidence>
<evidence type="ECO:0000259" key="6">
    <source>
        <dbReference type="Pfam" id="PF05175"/>
    </source>
</evidence>
<dbReference type="Gene3D" id="3.40.50.150">
    <property type="entry name" value="Vaccinia Virus protein VP39"/>
    <property type="match status" value="1"/>
</dbReference>
<feature type="domain" description="Release factor glutamine methyltransferase N-terminal" evidence="7">
    <location>
        <begin position="13"/>
        <end position="67"/>
    </location>
</feature>
<organism evidence="8">
    <name type="scientific">candidate division WOR-3 bacterium</name>
    <dbReference type="NCBI Taxonomy" id="2052148"/>
    <lineage>
        <taxon>Bacteria</taxon>
        <taxon>Bacteria division WOR-3</taxon>
    </lineage>
</organism>
<comment type="catalytic activity">
    <reaction evidence="5">
        <text>L-glutaminyl-[peptide chain release factor] + S-adenosyl-L-methionine = N(5)-methyl-L-glutaminyl-[peptide chain release factor] + S-adenosyl-L-homocysteine + H(+)</text>
        <dbReference type="Rhea" id="RHEA:42896"/>
        <dbReference type="Rhea" id="RHEA-COMP:10271"/>
        <dbReference type="Rhea" id="RHEA-COMP:10272"/>
        <dbReference type="ChEBI" id="CHEBI:15378"/>
        <dbReference type="ChEBI" id="CHEBI:30011"/>
        <dbReference type="ChEBI" id="CHEBI:57856"/>
        <dbReference type="ChEBI" id="CHEBI:59789"/>
        <dbReference type="ChEBI" id="CHEBI:61891"/>
        <dbReference type="EC" id="2.1.1.297"/>
    </reaction>
</comment>
<dbReference type="GO" id="GO:0102559">
    <property type="term" value="F:peptide chain release factor N(5)-glutamine methyltransferase activity"/>
    <property type="evidence" value="ECO:0007669"/>
    <property type="project" value="UniProtKB-EC"/>
</dbReference>
<feature type="domain" description="Methyltransferase small" evidence="6">
    <location>
        <begin position="95"/>
        <end position="187"/>
    </location>
</feature>
<keyword evidence="4" id="KW-0949">S-adenosyl-L-methionine</keyword>
<name>A0A7C6EAV8_UNCW3</name>
<dbReference type="PANTHER" id="PTHR18895:SF74">
    <property type="entry name" value="MTRF1L RELEASE FACTOR GLUTAMINE METHYLTRANSFERASE"/>
    <property type="match status" value="1"/>
</dbReference>
<accession>A0A7C6EAV8</accession>
<dbReference type="InterPro" id="IPR029063">
    <property type="entry name" value="SAM-dependent_MTases_sf"/>
</dbReference>
<dbReference type="Pfam" id="PF05175">
    <property type="entry name" value="MTS"/>
    <property type="match status" value="1"/>
</dbReference>
<dbReference type="CDD" id="cd02440">
    <property type="entry name" value="AdoMet_MTases"/>
    <property type="match status" value="1"/>
</dbReference>
<dbReference type="InterPro" id="IPR040758">
    <property type="entry name" value="PrmC_N"/>
</dbReference>
<evidence type="ECO:0000313" key="8">
    <source>
        <dbReference type="EMBL" id="HHS51696.1"/>
    </source>
</evidence>
<keyword evidence="3 8" id="KW-0808">Transferase</keyword>
<comment type="caution">
    <text evidence="8">The sequence shown here is derived from an EMBL/GenBank/DDBJ whole genome shotgun (WGS) entry which is preliminary data.</text>
</comment>
<evidence type="ECO:0000256" key="5">
    <source>
        <dbReference type="ARBA" id="ARBA00048391"/>
    </source>
</evidence>
<dbReference type="InterPro" id="IPR002052">
    <property type="entry name" value="DNA_methylase_N6_adenine_CS"/>
</dbReference>
<reference evidence="8" key="1">
    <citation type="journal article" date="2020" name="mSystems">
        <title>Genome- and Community-Level Interaction Insights into Carbon Utilization and Element Cycling Functions of Hydrothermarchaeota in Hydrothermal Sediment.</title>
        <authorList>
            <person name="Zhou Z."/>
            <person name="Liu Y."/>
            <person name="Xu W."/>
            <person name="Pan J."/>
            <person name="Luo Z.H."/>
            <person name="Li M."/>
        </authorList>
    </citation>
    <scope>NUCLEOTIDE SEQUENCE [LARGE SCALE GENOMIC DNA]</scope>
    <source>
        <strain evidence="8">SpSt-876</strain>
    </source>
</reference>
<dbReference type="AlphaFoldDB" id="A0A7C6EAV8"/>
<proteinExistence type="predicted"/>
<dbReference type="GO" id="GO:0003676">
    <property type="term" value="F:nucleic acid binding"/>
    <property type="evidence" value="ECO:0007669"/>
    <property type="project" value="InterPro"/>
</dbReference>
<dbReference type="PANTHER" id="PTHR18895">
    <property type="entry name" value="HEMK METHYLTRANSFERASE"/>
    <property type="match status" value="1"/>
</dbReference>
<evidence type="ECO:0000259" key="7">
    <source>
        <dbReference type="Pfam" id="PF17827"/>
    </source>
</evidence>